<dbReference type="AlphaFoldDB" id="A0AAV5M132"/>
<evidence type="ECO:0000313" key="4">
    <source>
        <dbReference type="EMBL" id="GKV42611.1"/>
    </source>
</evidence>
<accession>A0AAV5M132</accession>
<evidence type="ECO:0000256" key="2">
    <source>
        <dbReference type="SAM" id="MobiDB-lite"/>
    </source>
</evidence>
<proteinExistence type="predicted"/>
<evidence type="ECO:0000259" key="3">
    <source>
        <dbReference type="Pfam" id="PF10536"/>
    </source>
</evidence>
<feature type="coiled-coil region" evidence="1">
    <location>
        <begin position="161"/>
        <end position="188"/>
    </location>
</feature>
<dbReference type="PANTHER" id="PTHR46033">
    <property type="entry name" value="PROTEIN MAIN-LIKE 2"/>
    <property type="match status" value="1"/>
</dbReference>
<keyword evidence="5" id="KW-1185">Reference proteome</keyword>
<dbReference type="InterPro" id="IPR019557">
    <property type="entry name" value="AminoTfrase-like_pln_mobile"/>
</dbReference>
<feature type="domain" description="Aminotransferase-like plant mobile" evidence="3">
    <location>
        <begin position="99"/>
        <end position="452"/>
    </location>
</feature>
<name>A0AAV5M132_9ROSI</name>
<organism evidence="4 5">
    <name type="scientific">Rubroshorea leprosula</name>
    <dbReference type="NCBI Taxonomy" id="152421"/>
    <lineage>
        <taxon>Eukaryota</taxon>
        <taxon>Viridiplantae</taxon>
        <taxon>Streptophyta</taxon>
        <taxon>Embryophyta</taxon>
        <taxon>Tracheophyta</taxon>
        <taxon>Spermatophyta</taxon>
        <taxon>Magnoliopsida</taxon>
        <taxon>eudicotyledons</taxon>
        <taxon>Gunneridae</taxon>
        <taxon>Pentapetalae</taxon>
        <taxon>rosids</taxon>
        <taxon>malvids</taxon>
        <taxon>Malvales</taxon>
        <taxon>Dipterocarpaceae</taxon>
        <taxon>Rubroshorea</taxon>
    </lineage>
</organism>
<evidence type="ECO:0000313" key="5">
    <source>
        <dbReference type="Proteomes" id="UP001054252"/>
    </source>
</evidence>
<dbReference type="Pfam" id="PF10536">
    <property type="entry name" value="PMD"/>
    <property type="match status" value="1"/>
</dbReference>
<gene>
    <name evidence="4" type="ORF">SLEP1_g49994</name>
</gene>
<feature type="compositionally biased region" description="Polar residues" evidence="2">
    <location>
        <begin position="527"/>
        <end position="540"/>
    </location>
</feature>
<dbReference type="InterPro" id="IPR044824">
    <property type="entry name" value="MAIN-like"/>
</dbReference>
<feature type="region of interest" description="Disordered" evidence="2">
    <location>
        <begin position="505"/>
        <end position="568"/>
    </location>
</feature>
<reference evidence="4 5" key="1">
    <citation type="journal article" date="2021" name="Commun. Biol.">
        <title>The genome of Shorea leprosula (Dipterocarpaceae) highlights the ecological relevance of drought in aseasonal tropical rainforests.</title>
        <authorList>
            <person name="Ng K.K.S."/>
            <person name="Kobayashi M.J."/>
            <person name="Fawcett J.A."/>
            <person name="Hatakeyama M."/>
            <person name="Paape T."/>
            <person name="Ng C.H."/>
            <person name="Ang C.C."/>
            <person name="Tnah L.H."/>
            <person name="Lee C.T."/>
            <person name="Nishiyama T."/>
            <person name="Sese J."/>
            <person name="O'Brien M.J."/>
            <person name="Copetti D."/>
            <person name="Mohd Noor M.I."/>
            <person name="Ong R.C."/>
            <person name="Putra M."/>
            <person name="Sireger I.Z."/>
            <person name="Indrioko S."/>
            <person name="Kosugi Y."/>
            <person name="Izuno A."/>
            <person name="Isagi Y."/>
            <person name="Lee S.L."/>
            <person name="Shimizu K.K."/>
        </authorList>
    </citation>
    <scope>NUCLEOTIDE SEQUENCE [LARGE SCALE GENOMIC DNA]</scope>
    <source>
        <strain evidence="4">214</strain>
    </source>
</reference>
<dbReference type="Proteomes" id="UP001054252">
    <property type="component" value="Unassembled WGS sequence"/>
</dbReference>
<sequence length="660" mass="76522">MEETRETIVEEREEVMVSLYGDDKSYLRTAHFLSPSLASIDEPVPKLPPLFSSFLHPTFEPGNRPLKVSLSGWSHPNNKWISWVENLRPKYQHLWKKAGIFYAIISSTFPFRRHSDLIIGLAEKWSPETNSFIFPWAETTISLEDVMILGAYSVLGSPVFCSVETQELKEIEDELNRERKRIQKGISRNENIWKWEKRFMGSGSNIEHEAFLSFWLSRFVFRYPIIRKHVLPIAVHLARGMCMALAPAVLASIYNDLSLLKETIVSTKLEACEAFILSSPLVLVQLWAWERFPELQPKPNVLNYGDPRSARWKEVNGVRVENVRMVLDAAGESFQWRPYAKVLNHWQFPKFYKEKEELVSVDLRLDDELFSFALCLRPSELVGVGCIQQYLPHRVAMQFGMDQDIPYHVARYNETPEGAWDYYLRPIYDEKLYVPSRFFESDVTVRYLKWWRKQTIVRRKRSSRKKRKRITWASDGRKGDNDASVPVGFPPKFIRVKTEGFVEEENTSHETSNATPLMCGVDKSKGLSMSDSGDSATMNGIGQRKWKKTPSISEGRKEDNDASVPPGFLPKIIKVKTKDFDEEEKLEMRSCKKHDTSNETNENEVVYQEYNKEKTGSFIEESNFASLHMMVSKLETRIARLERKVEQIKAARKGQEVKES</sequence>
<keyword evidence="1" id="KW-0175">Coiled coil</keyword>
<feature type="coiled-coil region" evidence="1">
    <location>
        <begin position="624"/>
        <end position="658"/>
    </location>
</feature>
<dbReference type="GO" id="GO:0010073">
    <property type="term" value="P:meristem maintenance"/>
    <property type="evidence" value="ECO:0007669"/>
    <property type="project" value="InterPro"/>
</dbReference>
<dbReference type="EMBL" id="BPVZ01000160">
    <property type="protein sequence ID" value="GKV42611.1"/>
    <property type="molecule type" value="Genomic_DNA"/>
</dbReference>
<evidence type="ECO:0000256" key="1">
    <source>
        <dbReference type="SAM" id="Coils"/>
    </source>
</evidence>
<comment type="caution">
    <text evidence="4">The sequence shown here is derived from an EMBL/GenBank/DDBJ whole genome shotgun (WGS) entry which is preliminary data.</text>
</comment>
<protein>
    <recommendedName>
        <fullName evidence="3">Aminotransferase-like plant mobile domain-containing protein</fullName>
    </recommendedName>
</protein>
<dbReference type="PANTHER" id="PTHR46033:SF77">
    <property type="entry name" value="SERINE_THREONINE-PROTEIN PHOSPHATASE 7 LONG FORM HOMOLOG"/>
    <property type="match status" value="1"/>
</dbReference>